<evidence type="ECO:0000313" key="1">
    <source>
        <dbReference type="EMBL" id="KAI3758392.1"/>
    </source>
</evidence>
<dbReference type="EMBL" id="CM042048">
    <property type="protein sequence ID" value="KAI3758392.1"/>
    <property type="molecule type" value="Genomic_DNA"/>
</dbReference>
<proteinExistence type="predicted"/>
<name>A0ACB9EHS1_ARCLA</name>
<sequence>MLRFSEIPRNSDATLKVLLDEIKETDVEDHLAILEKESVNFRALDVKLAGINDIKNGSVIEVLEPGFIFRLEKGAEKMFFFQSIKGCKILLWYFETN</sequence>
<comment type="caution">
    <text evidence="1">The sequence shown here is derived from an EMBL/GenBank/DDBJ whole genome shotgun (WGS) entry which is preliminary data.</text>
</comment>
<keyword evidence="2" id="KW-1185">Reference proteome</keyword>
<reference evidence="1 2" key="2">
    <citation type="journal article" date="2022" name="Mol. Ecol. Resour.">
        <title>The genomes of chicory, endive, great burdock and yacon provide insights into Asteraceae paleo-polyploidization history and plant inulin production.</title>
        <authorList>
            <person name="Fan W."/>
            <person name="Wang S."/>
            <person name="Wang H."/>
            <person name="Wang A."/>
            <person name="Jiang F."/>
            <person name="Liu H."/>
            <person name="Zhao H."/>
            <person name="Xu D."/>
            <person name="Zhang Y."/>
        </authorList>
    </citation>
    <scope>NUCLEOTIDE SEQUENCE [LARGE SCALE GENOMIC DNA]</scope>
    <source>
        <strain evidence="2">cv. Niubang</strain>
    </source>
</reference>
<reference evidence="2" key="1">
    <citation type="journal article" date="2022" name="Mol. Ecol. Resour.">
        <title>The genomes of chicory, endive, great burdock and yacon provide insights into Asteraceae palaeo-polyploidization history and plant inulin production.</title>
        <authorList>
            <person name="Fan W."/>
            <person name="Wang S."/>
            <person name="Wang H."/>
            <person name="Wang A."/>
            <person name="Jiang F."/>
            <person name="Liu H."/>
            <person name="Zhao H."/>
            <person name="Xu D."/>
            <person name="Zhang Y."/>
        </authorList>
    </citation>
    <scope>NUCLEOTIDE SEQUENCE [LARGE SCALE GENOMIC DNA]</scope>
    <source>
        <strain evidence="2">cv. Niubang</strain>
    </source>
</reference>
<protein>
    <submittedName>
        <fullName evidence="1">Uncharacterized protein</fullName>
    </submittedName>
</protein>
<evidence type="ECO:0000313" key="2">
    <source>
        <dbReference type="Proteomes" id="UP001055879"/>
    </source>
</evidence>
<organism evidence="1 2">
    <name type="scientific">Arctium lappa</name>
    <name type="common">Greater burdock</name>
    <name type="synonym">Lappa major</name>
    <dbReference type="NCBI Taxonomy" id="4217"/>
    <lineage>
        <taxon>Eukaryota</taxon>
        <taxon>Viridiplantae</taxon>
        <taxon>Streptophyta</taxon>
        <taxon>Embryophyta</taxon>
        <taxon>Tracheophyta</taxon>
        <taxon>Spermatophyta</taxon>
        <taxon>Magnoliopsida</taxon>
        <taxon>eudicotyledons</taxon>
        <taxon>Gunneridae</taxon>
        <taxon>Pentapetalae</taxon>
        <taxon>asterids</taxon>
        <taxon>campanulids</taxon>
        <taxon>Asterales</taxon>
        <taxon>Asteraceae</taxon>
        <taxon>Carduoideae</taxon>
        <taxon>Cardueae</taxon>
        <taxon>Arctiinae</taxon>
        <taxon>Arctium</taxon>
    </lineage>
</organism>
<dbReference type="Proteomes" id="UP001055879">
    <property type="component" value="Linkage Group LG02"/>
</dbReference>
<accession>A0ACB9EHS1</accession>
<gene>
    <name evidence="1" type="ORF">L6452_05953</name>
</gene>